<evidence type="ECO:0000256" key="1">
    <source>
        <dbReference type="ARBA" id="ARBA00012513"/>
    </source>
</evidence>
<keyword evidence="2" id="KW-0597">Phosphoprotein</keyword>
<reference evidence="8" key="1">
    <citation type="journal article" date="2020" name="mSystems">
        <title>Genome- and Community-Level Interaction Insights into Carbon Utilization and Element Cycling Functions of Hydrothermarchaeota in Hydrothermal Sediment.</title>
        <authorList>
            <person name="Zhou Z."/>
            <person name="Liu Y."/>
            <person name="Xu W."/>
            <person name="Pan J."/>
            <person name="Luo Z.H."/>
            <person name="Li M."/>
        </authorList>
    </citation>
    <scope>NUCLEOTIDE SEQUENCE [LARGE SCALE GENOMIC DNA]</scope>
    <source>
        <strain evidence="8">SpSt-200</strain>
    </source>
</reference>
<evidence type="ECO:0000313" key="8">
    <source>
        <dbReference type="EMBL" id="HEF27025.1"/>
    </source>
</evidence>
<organism evidence="8">
    <name type="scientific">Pseudomonas graminis</name>
    <dbReference type="NCBI Taxonomy" id="158627"/>
    <lineage>
        <taxon>Bacteria</taxon>
        <taxon>Pseudomonadati</taxon>
        <taxon>Pseudomonadota</taxon>
        <taxon>Gammaproteobacteria</taxon>
        <taxon>Pseudomonadales</taxon>
        <taxon>Pseudomonadaceae</taxon>
        <taxon>Pseudomonas</taxon>
    </lineage>
</organism>
<dbReference type="CDD" id="cd19488">
    <property type="entry name" value="KaiC-like_N"/>
    <property type="match status" value="1"/>
</dbReference>
<dbReference type="PANTHER" id="PTHR42926">
    <property type="match status" value="1"/>
</dbReference>
<dbReference type="Pfam" id="PF06745">
    <property type="entry name" value="ATPase"/>
    <property type="match status" value="2"/>
</dbReference>
<sequence>MSAWVAGLFRRPTFSQVARGRFLTTSKAATGIVGLDDILAGGLSRSHVFLLEGEPGTGKTTVALQFLLAGAAAGERGLYITLSETERELRDGARSHGWELDENISVFELTPPEDLLNAAHQQSLLYSSDLELGEATKQIFEIVEQVKPSRVIIDSLSEIRLLAQSSLRYRRQILAIKHYFARYDTTVVLLDDLTTESLDKTVHSVAHGVIRLEGLTPTYGAERRRLRVVKYRGQKYRGGYHDFNIMDDGIQVFPRLVAAEHRAGHVSRQLSSGIKEVDALLGGGLDSGSSTVILGPAGTGKSLIALKFAAAAVERGEKAALFIFDEELGLLYSRMSKLGIDLRALEETGNLLIQQVDAAELSPGEFAHRVRRCVDELGIQTVVIDSLNGYQAAMPEENALVLHVHELLLYLNRHGASTFMTVAQHGLVGDMQTPVDITYLADSVILLRYFEALGQVRRAISVIKKRTGTHESTIREYRISSSGMTIGEPLEAFQGVLRGIPQYLGDNNPLLRDTDA</sequence>
<dbReference type="Gene3D" id="3.40.50.300">
    <property type="entry name" value="P-loop containing nucleotide triphosphate hydrolases"/>
    <property type="match status" value="2"/>
</dbReference>
<dbReference type="AlphaFoldDB" id="A0A7C1WSZ3"/>
<dbReference type="PROSITE" id="PS51146">
    <property type="entry name" value="KAIC"/>
    <property type="match status" value="2"/>
</dbReference>
<evidence type="ECO:0000256" key="5">
    <source>
        <dbReference type="ARBA" id="ARBA00022777"/>
    </source>
</evidence>
<proteinExistence type="predicted"/>
<keyword evidence="6" id="KW-0378">Hydrolase</keyword>
<keyword evidence="5" id="KW-0418">Kinase</keyword>
<dbReference type="SUPFAM" id="SSF52540">
    <property type="entry name" value="P-loop containing nucleoside triphosphate hydrolases"/>
    <property type="match status" value="2"/>
</dbReference>
<dbReference type="InterPro" id="IPR030665">
    <property type="entry name" value="KaiC"/>
</dbReference>
<keyword evidence="3" id="KW-0808">Transferase</keyword>
<dbReference type="InterPro" id="IPR027417">
    <property type="entry name" value="P-loop_NTPase"/>
</dbReference>
<dbReference type="PANTHER" id="PTHR42926:SF1">
    <property type="entry name" value="CIRCADIAN CLOCK OSCILLATOR PROTEIN KAIC 1"/>
    <property type="match status" value="1"/>
</dbReference>
<dbReference type="InterPro" id="IPR003593">
    <property type="entry name" value="AAA+_ATPase"/>
</dbReference>
<dbReference type="InterPro" id="IPR010624">
    <property type="entry name" value="KaiC_dom"/>
</dbReference>
<feature type="domain" description="KaiC" evidence="7">
    <location>
        <begin position="26"/>
        <end position="266"/>
    </location>
</feature>
<dbReference type="PIRSF" id="PIRSF039117">
    <property type="entry name" value="KaiC"/>
    <property type="match status" value="1"/>
</dbReference>
<name>A0A7C1WSZ3_9PSED</name>
<keyword evidence="4" id="KW-0677">Repeat</keyword>
<accession>A0A7C1WSZ3</accession>
<dbReference type="InterPro" id="IPR014774">
    <property type="entry name" value="KaiC-like_dom"/>
</dbReference>
<dbReference type="GO" id="GO:0004674">
    <property type="term" value="F:protein serine/threonine kinase activity"/>
    <property type="evidence" value="ECO:0007669"/>
    <property type="project" value="UniProtKB-EC"/>
</dbReference>
<protein>
    <recommendedName>
        <fullName evidence="1">non-specific serine/threonine protein kinase</fullName>
        <ecNumber evidence="1">2.7.11.1</ecNumber>
    </recommendedName>
</protein>
<evidence type="ECO:0000256" key="3">
    <source>
        <dbReference type="ARBA" id="ARBA00022679"/>
    </source>
</evidence>
<gene>
    <name evidence="8" type="ORF">ENP23_14760</name>
</gene>
<evidence type="ECO:0000259" key="7">
    <source>
        <dbReference type="PROSITE" id="PS51146"/>
    </source>
</evidence>
<evidence type="ECO:0000256" key="2">
    <source>
        <dbReference type="ARBA" id="ARBA00022553"/>
    </source>
</evidence>
<comment type="caution">
    <text evidence="8">The sequence shown here is derived from an EMBL/GenBank/DDBJ whole genome shotgun (WGS) entry which is preliminary data.</text>
</comment>
<dbReference type="GO" id="GO:0016787">
    <property type="term" value="F:hydrolase activity"/>
    <property type="evidence" value="ECO:0007669"/>
    <property type="project" value="UniProtKB-KW"/>
</dbReference>
<dbReference type="InterPro" id="IPR051347">
    <property type="entry name" value="Circadian_clock_KaiC-rel"/>
</dbReference>
<dbReference type="SMART" id="SM00382">
    <property type="entry name" value="AAA"/>
    <property type="match status" value="2"/>
</dbReference>
<evidence type="ECO:0000256" key="4">
    <source>
        <dbReference type="ARBA" id="ARBA00022737"/>
    </source>
</evidence>
<evidence type="ECO:0000256" key="6">
    <source>
        <dbReference type="ARBA" id="ARBA00022801"/>
    </source>
</evidence>
<dbReference type="GO" id="GO:0005524">
    <property type="term" value="F:ATP binding"/>
    <property type="evidence" value="ECO:0007669"/>
    <property type="project" value="InterPro"/>
</dbReference>
<dbReference type="PRINTS" id="PR01874">
    <property type="entry name" value="DNAREPAIRADA"/>
</dbReference>
<dbReference type="EMBL" id="DSIN01000024">
    <property type="protein sequence ID" value="HEF27025.1"/>
    <property type="molecule type" value="Genomic_DNA"/>
</dbReference>
<feature type="domain" description="KaiC" evidence="7">
    <location>
        <begin position="268"/>
        <end position="500"/>
    </location>
</feature>
<dbReference type="EC" id="2.7.11.1" evidence="1"/>